<dbReference type="Proteomes" id="UP000254634">
    <property type="component" value="Unassembled WGS sequence"/>
</dbReference>
<dbReference type="InterPro" id="IPR017439">
    <property type="entry name" value="Amidohydrolase"/>
</dbReference>
<evidence type="ECO:0000259" key="1">
    <source>
        <dbReference type="Pfam" id="PF07687"/>
    </source>
</evidence>
<evidence type="ECO:0000313" key="3">
    <source>
        <dbReference type="Proteomes" id="UP000254634"/>
    </source>
</evidence>
<dbReference type="GO" id="GO:0019877">
    <property type="term" value="P:diaminopimelate biosynthetic process"/>
    <property type="evidence" value="ECO:0007669"/>
    <property type="project" value="TreeGrafter"/>
</dbReference>
<dbReference type="EC" id="3.5.1.47" evidence="2"/>
<organism evidence="2 3">
    <name type="scientific">Streptococcus massiliensis</name>
    <dbReference type="NCBI Taxonomy" id="313439"/>
    <lineage>
        <taxon>Bacteria</taxon>
        <taxon>Bacillati</taxon>
        <taxon>Bacillota</taxon>
        <taxon>Bacilli</taxon>
        <taxon>Lactobacillales</taxon>
        <taxon>Streptococcaceae</taxon>
        <taxon>Streptococcus</taxon>
    </lineage>
</organism>
<dbReference type="NCBIfam" id="TIGR01891">
    <property type="entry name" value="amidohydrolases"/>
    <property type="match status" value="1"/>
</dbReference>
<proteinExistence type="predicted"/>
<dbReference type="Gene3D" id="3.40.630.10">
    <property type="entry name" value="Zn peptidases"/>
    <property type="match status" value="1"/>
</dbReference>
<dbReference type="InterPro" id="IPR002933">
    <property type="entry name" value="Peptidase_M20"/>
</dbReference>
<gene>
    <name evidence="2" type="primary">hipO</name>
    <name evidence="2" type="ORF">NCTC13765_00069</name>
</gene>
<reference evidence="2" key="1">
    <citation type="submission" date="2018-06" db="EMBL/GenBank/DDBJ databases">
        <authorList>
            <consortium name="Pathogen Informatics"/>
            <person name="Doyle S."/>
        </authorList>
    </citation>
    <scope>NUCLEOTIDE SEQUENCE [LARGE SCALE GENOMIC DNA]</scope>
    <source>
        <strain evidence="2">NCTC13765</strain>
    </source>
</reference>
<dbReference type="AlphaFoldDB" id="A0A380KSB2"/>
<dbReference type="EMBL" id="UHFR01000004">
    <property type="protein sequence ID" value="SUN72196.1"/>
    <property type="molecule type" value="Genomic_DNA"/>
</dbReference>
<evidence type="ECO:0000313" key="2">
    <source>
        <dbReference type="EMBL" id="SUN72196.1"/>
    </source>
</evidence>
<dbReference type="InterPro" id="IPR011650">
    <property type="entry name" value="Peptidase_M20_dimer"/>
</dbReference>
<accession>A0A380KSB2</accession>
<keyword evidence="2" id="KW-0378">Hydrolase</keyword>
<dbReference type="PANTHER" id="PTHR11014:SF98">
    <property type="entry name" value="N-ACETYLDIAMINOPIMELATE DEACETYLASE"/>
    <property type="match status" value="1"/>
</dbReference>
<dbReference type="PANTHER" id="PTHR11014">
    <property type="entry name" value="PEPTIDASE M20 FAMILY MEMBER"/>
    <property type="match status" value="1"/>
</dbReference>
<dbReference type="SUPFAM" id="SSF55031">
    <property type="entry name" value="Bacterial exopeptidase dimerisation domain"/>
    <property type="match status" value="1"/>
</dbReference>
<keyword evidence="3" id="KW-1185">Reference proteome</keyword>
<dbReference type="Pfam" id="PF01546">
    <property type="entry name" value="Peptidase_M20"/>
    <property type="match status" value="1"/>
</dbReference>
<name>A0A380KSB2_9STRE</name>
<dbReference type="Gene3D" id="3.30.70.360">
    <property type="match status" value="1"/>
</dbReference>
<dbReference type="Pfam" id="PF07687">
    <property type="entry name" value="M20_dimer"/>
    <property type="match status" value="1"/>
</dbReference>
<protein>
    <submittedName>
        <fullName evidence="2">Putative N-acetyldiaminopimelate deacetylase</fullName>
        <ecNumber evidence="2">3.5.1.47</ecNumber>
    </submittedName>
</protein>
<sequence length="267" mass="29809">MIDYLKIRRDLHQIPEIGLEEYKTHAYLMKVIDELTAGLDYVEIRTWKTGILVFFKGFSPNKTIGWRTDIDGLPIVEETGLEFSSQHEGRMHACGHDMHMTVALGLLEQFTQERPKNNLLFLFQPAEENEAGGMLMYEDGAFGDWLPDEFYGLHVRPDLKVGDIATNTGTLFAGTCEVKLTFKGKGGHAAFPHQANDALVAASYFITQVQTIVSRNVDPIEGAVVTFGAMQAGTTNNVIADRFSARNYSHFNHGNESVDAKAFNRDC</sequence>
<dbReference type="GO" id="GO:0050118">
    <property type="term" value="F:N-acetyldiaminopimelate deacetylase activity"/>
    <property type="evidence" value="ECO:0007669"/>
    <property type="project" value="UniProtKB-EC"/>
</dbReference>
<dbReference type="InterPro" id="IPR036264">
    <property type="entry name" value="Bact_exopeptidase_dim_dom"/>
</dbReference>
<feature type="domain" description="Peptidase M20 dimerisation" evidence="1">
    <location>
        <begin position="174"/>
        <end position="246"/>
    </location>
</feature>
<dbReference type="SUPFAM" id="SSF53187">
    <property type="entry name" value="Zn-dependent exopeptidases"/>
    <property type="match status" value="1"/>
</dbReference>